<evidence type="ECO:0000313" key="2">
    <source>
        <dbReference type="Proteomes" id="UP001223420"/>
    </source>
</evidence>
<name>A0AAJ1TZJ1_9HYPH</name>
<dbReference type="Proteomes" id="UP001223420">
    <property type="component" value="Unassembled WGS sequence"/>
</dbReference>
<organism evidence="1 2">
    <name type="scientific">Methylobacterium brachiatum</name>
    <dbReference type="NCBI Taxonomy" id="269660"/>
    <lineage>
        <taxon>Bacteria</taxon>
        <taxon>Pseudomonadati</taxon>
        <taxon>Pseudomonadota</taxon>
        <taxon>Alphaproteobacteria</taxon>
        <taxon>Hyphomicrobiales</taxon>
        <taxon>Methylobacteriaceae</taxon>
        <taxon>Methylobacterium</taxon>
    </lineage>
</organism>
<reference evidence="1" key="1">
    <citation type="submission" date="2023-07" db="EMBL/GenBank/DDBJ databases">
        <title>Genomic Encyclopedia of Type Strains, Phase IV (KMG-IV): sequencing the most valuable type-strain genomes for metagenomic binning, comparative biology and taxonomic classification.</title>
        <authorList>
            <person name="Goeker M."/>
        </authorList>
    </citation>
    <scope>NUCLEOTIDE SEQUENCE</scope>
    <source>
        <strain evidence="1">DSM 19569</strain>
    </source>
</reference>
<sequence length="142" mass="16394">MPIRPEHRFFYPIDWPQLSAVIRFGRAQGRCEGCGRPHGRTVVHLGDGRWWDAGAASWRDGRGRRVRVRPGAVDVLGTVRRTRVVLAAAHRDHDTANNADANLAAFCQRCHIIHDRPEHRRRRWTTLFRRKALGDLFRGPYV</sequence>
<dbReference type="EMBL" id="JAUSWL010000026">
    <property type="protein sequence ID" value="MDQ0547459.1"/>
    <property type="molecule type" value="Genomic_DNA"/>
</dbReference>
<proteinExistence type="predicted"/>
<evidence type="ECO:0000313" key="1">
    <source>
        <dbReference type="EMBL" id="MDQ0547459.1"/>
    </source>
</evidence>
<dbReference type="AlphaFoldDB" id="A0AAJ1TZJ1"/>
<comment type="caution">
    <text evidence="1">The sequence shown here is derived from an EMBL/GenBank/DDBJ whole genome shotgun (WGS) entry which is preliminary data.</text>
</comment>
<accession>A0AAJ1TZJ1</accession>
<protein>
    <submittedName>
        <fullName evidence="1">Uncharacterized protein</fullName>
    </submittedName>
</protein>
<gene>
    <name evidence="1" type="ORF">QO001_006418</name>
</gene>
<dbReference type="RefSeq" id="WP_230368394.1">
    <property type="nucleotide sequence ID" value="NZ_JAJALK010000029.1"/>
</dbReference>